<dbReference type="PANTHER" id="PTHR10783:SF46">
    <property type="entry name" value="PROTEIN ERD1 HOMOLOG 2"/>
    <property type="match status" value="1"/>
</dbReference>
<feature type="transmembrane region" description="Helical" evidence="5">
    <location>
        <begin position="87"/>
        <end position="109"/>
    </location>
</feature>
<keyword evidence="8" id="KW-1185">Reference proteome</keyword>
<evidence type="ECO:0000256" key="1">
    <source>
        <dbReference type="ARBA" id="ARBA00004141"/>
    </source>
</evidence>
<feature type="transmembrane region" description="Helical" evidence="5">
    <location>
        <begin position="12"/>
        <end position="33"/>
    </location>
</feature>
<evidence type="ECO:0000256" key="3">
    <source>
        <dbReference type="ARBA" id="ARBA00022989"/>
    </source>
</evidence>
<dbReference type="AlphaFoldDB" id="A0A2H3K0K0"/>
<dbReference type="InterPro" id="IPR004342">
    <property type="entry name" value="EXS_C"/>
</dbReference>
<dbReference type="Pfam" id="PF03124">
    <property type="entry name" value="EXS"/>
    <property type="match status" value="1"/>
</dbReference>
<dbReference type="STRING" id="742152.A0A2H3K0K0"/>
<evidence type="ECO:0000256" key="4">
    <source>
        <dbReference type="ARBA" id="ARBA00023136"/>
    </source>
</evidence>
<proteinExistence type="predicted"/>
<dbReference type="PANTHER" id="PTHR10783">
    <property type="entry name" value="XENOTROPIC AND POLYTROPIC RETROVIRUS RECEPTOR 1-RELATED"/>
    <property type="match status" value="1"/>
</dbReference>
<keyword evidence="4 5" id="KW-0472">Membrane</keyword>
<feature type="transmembrane region" description="Helical" evidence="5">
    <location>
        <begin position="282"/>
        <end position="301"/>
    </location>
</feature>
<dbReference type="GO" id="GO:0005737">
    <property type="term" value="C:cytoplasm"/>
    <property type="evidence" value="ECO:0007669"/>
    <property type="project" value="TreeGrafter"/>
</dbReference>
<evidence type="ECO:0000313" key="8">
    <source>
        <dbReference type="Proteomes" id="UP000218811"/>
    </source>
</evidence>
<evidence type="ECO:0000256" key="5">
    <source>
        <dbReference type="SAM" id="Phobius"/>
    </source>
</evidence>
<dbReference type="OrthoDB" id="2159384at2759"/>
<protein>
    <submittedName>
        <fullName evidence="7">EXS-domain-containing protein</fullName>
    </submittedName>
</protein>
<accession>A0A2H3K0K0</accession>
<dbReference type="EMBL" id="KB468146">
    <property type="protein sequence ID" value="PCH43628.1"/>
    <property type="molecule type" value="Genomic_DNA"/>
</dbReference>
<comment type="subcellular location">
    <subcellularLocation>
        <location evidence="1">Membrane</location>
        <topology evidence="1">Multi-pass membrane protein</topology>
    </subcellularLocation>
</comment>
<evidence type="ECO:0000259" key="6">
    <source>
        <dbReference type="PROSITE" id="PS51380"/>
    </source>
</evidence>
<dbReference type="Proteomes" id="UP000218811">
    <property type="component" value="Unassembled WGS sequence"/>
</dbReference>
<feature type="transmembrane region" description="Helical" evidence="5">
    <location>
        <begin position="125"/>
        <end position="146"/>
    </location>
</feature>
<sequence>MPNDIPEELLFSAAFPLPFRVLSLAGLGILGWASNIHGLRVAGIDARAVLDLDYYDPRHGRRPISPLPLDDRHGTQHRRYDQGPASIYGLLYKLCAMYAWWCLLSWSIYRYATYGDLNLVDAFKFIPAVAMLVVVTVLVSPFNIFAKSERDRFFNAIHRCLFPPRHRVHFADVVSADVLTSFAKVIGDLWLSFCMLMPGGSLLVQPTQAGLARWILPTLMSLPYAVRFRQCLIDYRSPTNDSRRPLFNALKYATSFPVIFLSAAQRTVISDPRGEASFGDHVLFRLWLFAALLNSLYSFWWDITNDWGFDLLLPRSAASPRPLVLSRLHSRTTLLTDGSRSSSHDVGSDEQDIEVKGERCTPIQTASHPFGLRPTLMFPLPVYPFAIVADLVLRLTWSAKLSSHLHAYAEGHMLIFCFEFAEVVRRWMWVFIRVEWEIVKESKEVRAAARSPPGVARMETIGEDEYELVPSDCSGDATPGG</sequence>
<reference evidence="7 8" key="1">
    <citation type="journal article" date="2012" name="Science">
        <title>The Paleozoic origin of enzymatic lignin decomposition reconstructed from 31 fungal genomes.</title>
        <authorList>
            <person name="Floudas D."/>
            <person name="Binder M."/>
            <person name="Riley R."/>
            <person name="Barry K."/>
            <person name="Blanchette R.A."/>
            <person name="Henrissat B."/>
            <person name="Martinez A.T."/>
            <person name="Otillar R."/>
            <person name="Spatafora J.W."/>
            <person name="Yadav J.S."/>
            <person name="Aerts A."/>
            <person name="Benoit I."/>
            <person name="Boyd A."/>
            <person name="Carlson A."/>
            <person name="Copeland A."/>
            <person name="Coutinho P.M."/>
            <person name="de Vries R.P."/>
            <person name="Ferreira P."/>
            <person name="Findley K."/>
            <person name="Foster B."/>
            <person name="Gaskell J."/>
            <person name="Glotzer D."/>
            <person name="Gorecki P."/>
            <person name="Heitman J."/>
            <person name="Hesse C."/>
            <person name="Hori C."/>
            <person name="Igarashi K."/>
            <person name="Jurgens J.A."/>
            <person name="Kallen N."/>
            <person name="Kersten P."/>
            <person name="Kohler A."/>
            <person name="Kuees U."/>
            <person name="Kumar T.K.A."/>
            <person name="Kuo A."/>
            <person name="LaButti K."/>
            <person name="Larrondo L.F."/>
            <person name="Lindquist E."/>
            <person name="Ling A."/>
            <person name="Lombard V."/>
            <person name="Lucas S."/>
            <person name="Lundell T."/>
            <person name="Martin R."/>
            <person name="McLaughlin D.J."/>
            <person name="Morgenstern I."/>
            <person name="Morin E."/>
            <person name="Murat C."/>
            <person name="Nagy L.G."/>
            <person name="Nolan M."/>
            <person name="Ohm R.A."/>
            <person name="Patyshakuliyeva A."/>
            <person name="Rokas A."/>
            <person name="Ruiz-Duenas F.J."/>
            <person name="Sabat G."/>
            <person name="Salamov A."/>
            <person name="Samejima M."/>
            <person name="Schmutz J."/>
            <person name="Slot J.C."/>
            <person name="St John F."/>
            <person name="Stenlid J."/>
            <person name="Sun H."/>
            <person name="Sun S."/>
            <person name="Syed K."/>
            <person name="Tsang A."/>
            <person name="Wiebenga A."/>
            <person name="Young D."/>
            <person name="Pisabarro A."/>
            <person name="Eastwood D.C."/>
            <person name="Martin F."/>
            <person name="Cullen D."/>
            <person name="Grigoriev I.V."/>
            <person name="Hibbett D.S."/>
        </authorList>
    </citation>
    <scope>NUCLEOTIDE SEQUENCE [LARGE SCALE GENOMIC DNA]</scope>
    <source>
        <strain evidence="7 8">MD-104</strain>
    </source>
</reference>
<evidence type="ECO:0000256" key="2">
    <source>
        <dbReference type="ARBA" id="ARBA00022692"/>
    </source>
</evidence>
<keyword evidence="2 5" id="KW-0812">Transmembrane</keyword>
<dbReference type="OMA" id="FRRWIWI"/>
<feature type="domain" description="EXS" evidence="6">
    <location>
        <begin position="207"/>
        <end position="465"/>
    </location>
</feature>
<gene>
    <name evidence="7" type="ORF">WOLCODRAFT_138473</name>
</gene>
<dbReference type="GO" id="GO:0016020">
    <property type="term" value="C:membrane"/>
    <property type="evidence" value="ECO:0007669"/>
    <property type="project" value="UniProtKB-SubCell"/>
</dbReference>
<keyword evidence="3 5" id="KW-1133">Transmembrane helix</keyword>
<evidence type="ECO:0000313" key="7">
    <source>
        <dbReference type="EMBL" id="PCH43628.1"/>
    </source>
</evidence>
<organism evidence="7 8">
    <name type="scientific">Wolfiporia cocos (strain MD-104)</name>
    <name type="common">Brown rot fungus</name>
    <dbReference type="NCBI Taxonomy" id="742152"/>
    <lineage>
        <taxon>Eukaryota</taxon>
        <taxon>Fungi</taxon>
        <taxon>Dikarya</taxon>
        <taxon>Basidiomycota</taxon>
        <taxon>Agaricomycotina</taxon>
        <taxon>Agaricomycetes</taxon>
        <taxon>Polyporales</taxon>
        <taxon>Phaeolaceae</taxon>
        <taxon>Wolfiporia</taxon>
    </lineage>
</organism>
<dbReference type="PROSITE" id="PS51380">
    <property type="entry name" value="EXS"/>
    <property type="match status" value="1"/>
</dbReference>
<name>A0A2H3K0K0_WOLCO</name>